<dbReference type="NCBIfam" id="NF041419">
    <property type="entry name" value="CC_star_Cory"/>
    <property type="match status" value="1"/>
</dbReference>
<dbReference type="Proteomes" id="UP001500908">
    <property type="component" value="Unassembled WGS sequence"/>
</dbReference>
<dbReference type="Pfam" id="PF25952">
    <property type="entry name" value="DUF7990"/>
    <property type="match status" value="1"/>
</dbReference>
<name>A0ABP7FIF8_9ACTN</name>
<proteinExistence type="predicted"/>
<keyword evidence="2" id="KW-1185">Reference proteome</keyword>
<evidence type="ECO:0000313" key="2">
    <source>
        <dbReference type="Proteomes" id="UP001500908"/>
    </source>
</evidence>
<sequence length="93" mass="11075">MAPSPLWERLRRAWRHAEEFHEAWFRARWQRELRREARTQQDTLRALLLLDTLGVANPVGYETLDAIPYMVADLHEWHQRMGRESFGDPGVCC</sequence>
<dbReference type="InterPro" id="IPR058303">
    <property type="entry name" value="DUF7990"/>
</dbReference>
<gene>
    <name evidence="1" type="ORF">GCM10022402_20080</name>
</gene>
<organism evidence="1 2">
    <name type="scientific">Salinactinospora qingdaonensis</name>
    <dbReference type="NCBI Taxonomy" id="702744"/>
    <lineage>
        <taxon>Bacteria</taxon>
        <taxon>Bacillati</taxon>
        <taxon>Actinomycetota</taxon>
        <taxon>Actinomycetes</taxon>
        <taxon>Streptosporangiales</taxon>
        <taxon>Nocardiopsidaceae</taxon>
        <taxon>Salinactinospora</taxon>
    </lineage>
</organism>
<dbReference type="RefSeq" id="WP_344970040.1">
    <property type="nucleotide sequence ID" value="NZ_BAABDD010000007.1"/>
</dbReference>
<accession>A0ABP7FIF8</accession>
<protein>
    <recommendedName>
        <fullName evidence="3">DNA helicase</fullName>
    </recommendedName>
</protein>
<comment type="caution">
    <text evidence="1">The sequence shown here is derived from an EMBL/GenBank/DDBJ whole genome shotgun (WGS) entry which is preliminary data.</text>
</comment>
<reference evidence="2" key="1">
    <citation type="journal article" date="2019" name="Int. J. Syst. Evol. Microbiol.">
        <title>The Global Catalogue of Microorganisms (GCM) 10K type strain sequencing project: providing services to taxonomists for standard genome sequencing and annotation.</title>
        <authorList>
            <consortium name="The Broad Institute Genomics Platform"/>
            <consortium name="The Broad Institute Genome Sequencing Center for Infectious Disease"/>
            <person name="Wu L."/>
            <person name="Ma J."/>
        </authorList>
    </citation>
    <scope>NUCLEOTIDE SEQUENCE [LARGE SCALE GENOMIC DNA]</scope>
    <source>
        <strain evidence="2">JCM 17137</strain>
    </source>
</reference>
<evidence type="ECO:0000313" key="1">
    <source>
        <dbReference type="EMBL" id="GAA3740293.1"/>
    </source>
</evidence>
<dbReference type="EMBL" id="BAABDD010000007">
    <property type="protein sequence ID" value="GAA3740293.1"/>
    <property type="molecule type" value="Genomic_DNA"/>
</dbReference>
<dbReference type="InterPro" id="IPR047717">
    <property type="entry name" value="CC_star_Cory"/>
</dbReference>
<evidence type="ECO:0008006" key="3">
    <source>
        <dbReference type="Google" id="ProtNLM"/>
    </source>
</evidence>